<dbReference type="AlphaFoldDB" id="A0A2S9IWG2"/>
<comment type="caution">
    <text evidence="4">The sequence shown here is derived from an EMBL/GenBank/DDBJ whole genome shotgun (WGS) entry which is preliminary data.</text>
</comment>
<evidence type="ECO:0000256" key="1">
    <source>
        <dbReference type="ARBA" id="ARBA00022988"/>
    </source>
</evidence>
<keyword evidence="1 3" id="KW-0996">Nickel insertion</keyword>
<keyword evidence="2 3" id="KW-0143">Chaperone</keyword>
<dbReference type="PIRSF" id="PIRSF009467">
    <property type="entry name" value="Ureas_acces_UreF"/>
    <property type="match status" value="1"/>
</dbReference>
<accession>A0A2S9IWG2</accession>
<dbReference type="EMBL" id="PVBR01000003">
    <property type="protein sequence ID" value="PRD44864.1"/>
    <property type="molecule type" value="Genomic_DNA"/>
</dbReference>
<dbReference type="Pfam" id="PF01730">
    <property type="entry name" value="UreF"/>
    <property type="match status" value="1"/>
</dbReference>
<comment type="subcellular location">
    <subcellularLocation>
        <location evidence="3">Cytoplasm</location>
    </subcellularLocation>
</comment>
<gene>
    <name evidence="3" type="primary">ureF</name>
    <name evidence="4" type="ORF">C5748_05675</name>
</gene>
<comment type="similarity">
    <text evidence="3">Belongs to the UreF family.</text>
</comment>
<evidence type="ECO:0000256" key="3">
    <source>
        <dbReference type="HAMAP-Rule" id="MF_01385"/>
    </source>
</evidence>
<evidence type="ECO:0000313" key="5">
    <source>
        <dbReference type="Proteomes" id="UP000239434"/>
    </source>
</evidence>
<dbReference type="RefSeq" id="WP_105740945.1">
    <property type="nucleotide sequence ID" value="NZ_PVBR01000003.1"/>
</dbReference>
<dbReference type="PANTHER" id="PTHR33620:SF1">
    <property type="entry name" value="UREASE ACCESSORY PROTEIN F"/>
    <property type="match status" value="1"/>
</dbReference>
<proteinExistence type="inferred from homology"/>
<organism evidence="4 5">
    <name type="scientific">Phyllobacterium phragmitis</name>
    <dbReference type="NCBI Taxonomy" id="2670329"/>
    <lineage>
        <taxon>Bacteria</taxon>
        <taxon>Pseudomonadati</taxon>
        <taxon>Pseudomonadota</taxon>
        <taxon>Alphaproteobacteria</taxon>
        <taxon>Hyphomicrobiales</taxon>
        <taxon>Phyllobacteriaceae</taxon>
        <taxon>Phyllobacterium</taxon>
    </lineage>
</organism>
<keyword evidence="3" id="KW-0963">Cytoplasm</keyword>
<evidence type="ECO:0000256" key="2">
    <source>
        <dbReference type="ARBA" id="ARBA00023186"/>
    </source>
</evidence>
<dbReference type="PANTHER" id="PTHR33620">
    <property type="entry name" value="UREASE ACCESSORY PROTEIN F"/>
    <property type="match status" value="1"/>
</dbReference>
<comment type="function">
    <text evidence="3">Required for maturation of urease via the functional incorporation of the urease nickel metallocenter.</text>
</comment>
<name>A0A2S9IWG2_9HYPH</name>
<dbReference type="HAMAP" id="MF_01385">
    <property type="entry name" value="UreF"/>
    <property type="match status" value="1"/>
</dbReference>
<dbReference type="GO" id="GO:0005737">
    <property type="term" value="C:cytoplasm"/>
    <property type="evidence" value="ECO:0007669"/>
    <property type="project" value="UniProtKB-SubCell"/>
</dbReference>
<reference evidence="4 5" key="1">
    <citation type="submission" date="2018-02" db="EMBL/GenBank/DDBJ databases">
        <title>The draft genome of Phyllobacterium sp. 1N-3.</title>
        <authorList>
            <person name="Liu L."/>
            <person name="Li L."/>
            <person name="Zhang X."/>
            <person name="Wang T."/>
            <person name="Liang L."/>
        </authorList>
    </citation>
    <scope>NUCLEOTIDE SEQUENCE [LARGE SCALE GENOMIC DNA]</scope>
    <source>
        <strain evidence="4 5">1N-3</strain>
    </source>
</reference>
<keyword evidence="5" id="KW-1185">Reference proteome</keyword>
<dbReference type="InterPro" id="IPR038277">
    <property type="entry name" value="UreF_sf"/>
</dbReference>
<evidence type="ECO:0000313" key="4">
    <source>
        <dbReference type="EMBL" id="PRD44864.1"/>
    </source>
</evidence>
<protein>
    <recommendedName>
        <fullName evidence="3">Urease accessory protein UreF</fullName>
    </recommendedName>
</protein>
<dbReference type="InterPro" id="IPR002639">
    <property type="entry name" value="UreF"/>
</dbReference>
<sequence>MGDVTKLLQLIQFSDSALPVGAFTFSNGLESAIQKGVVHNAASLREFVFTATRQSATLDGIALLTAHRAAMAADMGMIIAADHASYQRKLNEETRTMSVRMGRKLGELGQHLVAGGMLADWNTMIRNATTPGTFPIGFALVTSGFGIDARQAFAAHQYGVASMILGAALRLMRVTFLDTQAILLEVNATAGETYEQIHTDTLDDMRSFAPVADILAAVHLKAHLRMFMN</sequence>
<dbReference type="Gene3D" id="1.10.4190.10">
    <property type="entry name" value="Urease accessory protein UreF"/>
    <property type="match status" value="1"/>
</dbReference>
<dbReference type="GO" id="GO:0016151">
    <property type="term" value="F:nickel cation binding"/>
    <property type="evidence" value="ECO:0007669"/>
    <property type="project" value="UniProtKB-UniRule"/>
</dbReference>
<dbReference type="Proteomes" id="UP000239434">
    <property type="component" value="Unassembled WGS sequence"/>
</dbReference>
<comment type="subunit">
    <text evidence="3">UreD, UreF and UreG form a complex that acts as a GTP-hydrolysis-dependent molecular chaperone, activating the urease apoprotein by helping to assemble the nickel containing metallocenter of UreC. The UreE protein probably delivers the nickel.</text>
</comment>